<dbReference type="Pfam" id="PF00459">
    <property type="entry name" value="Inositol_P"/>
    <property type="match status" value="1"/>
</dbReference>
<dbReference type="PROSITE" id="PS00630">
    <property type="entry name" value="IMP_2"/>
    <property type="match status" value="1"/>
</dbReference>
<name>I4AFX0_BERLS</name>
<keyword evidence="3 9" id="KW-1003">Cell membrane</keyword>
<evidence type="ECO:0000256" key="8">
    <source>
        <dbReference type="ARBA" id="ARBA00023136"/>
    </source>
</evidence>
<dbReference type="PROSITE" id="PS00629">
    <property type="entry name" value="IMP_1"/>
    <property type="match status" value="1"/>
</dbReference>
<dbReference type="GO" id="GO:0050427">
    <property type="term" value="P:3'-phosphoadenosine 5'-phosphosulfate metabolic process"/>
    <property type="evidence" value="ECO:0007669"/>
    <property type="project" value="TreeGrafter"/>
</dbReference>
<feature type="binding site" evidence="9">
    <location>
        <position position="94"/>
    </location>
    <ligand>
        <name>Mg(2+)</name>
        <dbReference type="ChEBI" id="CHEBI:18420"/>
        <label>2</label>
    </ligand>
</feature>
<dbReference type="eggNOG" id="COG1218">
    <property type="taxonomic scope" value="Bacteria"/>
</dbReference>
<feature type="binding site" evidence="9">
    <location>
        <position position="71"/>
    </location>
    <ligand>
        <name>substrate</name>
    </ligand>
</feature>
<dbReference type="GO" id="GO:0000103">
    <property type="term" value="P:sulfate assimilation"/>
    <property type="evidence" value="ECO:0007669"/>
    <property type="project" value="TreeGrafter"/>
</dbReference>
<dbReference type="EC" id="3.1.3.7" evidence="9"/>
<dbReference type="CDD" id="cd01638">
    <property type="entry name" value="CysQ"/>
    <property type="match status" value="1"/>
</dbReference>
<accession>I4AFX0</accession>
<evidence type="ECO:0000256" key="1">
    <source>
        <dbReference type="ARBA" id="ARBA00001625"/>
    </source>
</evidence>
<dbReference type="SUPFAM" id="SSF56655">
    <property type="entry name" value="Carbohydrate phosphatase"/>
    <property type="match status" value="1"/>
</dbReference>
<evidence type="ECO:0000313" key="11">
    <source>
        <dbReference type="EMBL" id="AFM02855.1"/>
    </source>
</evidence>
<feature type="binding site" evidence="10">
    <location>
        <position position="93"/>
    </location>
    <ligand>
        <name>Mg(2+)</name>
        <dbReference type="ChEBI" id="CHEBI:18420"/>
        <label>2</label>
    </ligand>
</feature>
<dbReference type="InterPro" id="IPR020583">
    <property type="entry name" value="Inositol_monoP_metal-BS"/>
</dbReference>
<comment type="cofactor">
    <cofactor evidence="9 10">
        <name>Mg(2+)</name>
        <dbReference type="ChEBI" id="CHEBI:18420"/>
    </cofactor>
</comment>
<dbReference type="AlphaFoldDB" id="I4AFX0"/>
<evidence type="ECO:0000313" key="12">
    <source>
        <dbReference type="Proteomes" id="UP000006054"/>
    </source>
</evidence>
<feature type="binding site" evidence="9">
    <location>
        <position position="71"/>
    </location>
    <ligand>
        <name>Mg(2+)</name>
        <dbReference type="ChEBI" id="CHEBI:18420"/>
        <label>1</label>
    </ligand>
</feature>
<keyword evidence="6 9" id="KW-0378">Hydrolase</keyword>
<keyword evidence="8 9" id="KW-0472">Membrane</keyword>
<gene>
    <name evidence="9" type="primary">cysQ</name>
    <name evidence="11" type="ordered locus">Fleli_0375</name>
</gene>
<feature type="binding site" evidence="9">
    <location>
        <position position="93"/>
    </location>
    <ligand>
        <name>Mg(2+)</name>
        <dbReference type="ChEBI" id="CHEBI:18420"/>
        <label>1</label>
    </ligand>
</feature>
<feature type="binding site" evidence="9">
    <location>
        <position position="91"/>
    </location>
    <ligand>
        <name>Mg(2+)</name>
        <dbReference type="ChEBI" id="CHEBI:18420"/>
        <label>1</label>
    </ligand>
</feature>
<dbReference type="GO" id="GO:0000287">
    <property type="term" value="F:magnesium ion binding"/>
    <property type="evidence" value="ECO:0007669"/>
    <property type="project" value="UniProtKB-UniRule"/>
</dbReference>
<feature type="binding site" evidence="9">
    <location>
        <position position="225"/>
    </location>
    <ligand>
        <name>substrate</name>
    </ligand>
</feature>
<dbReference type="GO" id="GO:0008441">
    <property type="term" value="F:3'(2'),5'-bisphosphate nucleotidase activity"/>
    <property type="evidence" value="ECO:0007669"/>
    <property type="project" value="UniProtKB-UniRule"/>
</dbReference>
<feature type="binding site" evidence="10">
    <location>
        <position position="225"/>
    </location>
    <ligand>
        <name>Mg(2+)</name>
        <dbReference type="ChEBI" id="CHEBI:18420"/>
        <label>1</label>
        <note>catalytic</note>
    </ligand>
</feature>
<dbReference type="InterPro" id="IPR020550">
    <property type="entry name" value="Inositol_monophosphatase_CS"/>
</dbReference>
<feature type="binding site" evidence="9">
    <location>
        <position position="91"/>
    </location>
    <ligand>
        <name>Mg(2+)</name>
        <dbReference type="ChEBI" id="CHEBI:18420"/>
        <label>2</label>
    </ligand>
</feature>
<evidence type="ECO:0000256" key="5">
    <source>
        <dbReference type="ARBA" id="ARBA00022723"/>
    </source>
</evidence>
<dbReference type="GO" id="GO:0005886">
    <property type="term" value="C:plasma membrane"/>
    <property type="evidence" value="ECO:0007669"/>
    <property type="project" value="UniProtKB-SubCell"/>
</dbReference>
<comment type="catalytic activity">
    <reaction evidence="1 9">
        <text>adenosine 3',5'-bisphosphate + H2O = AMP + phosphate</text>
        <dbReference type="Rhea" id="RHEA:10040"/>
        <dbReference type="ChEBI" id="CHEBI:15377"/>
        <dbReference type="ChEBI" id="CHEBI:43474"/>
        <dbReference type="ChEBI" id="CHEBI:58343"/>
        <dbReference type="ChEBI" id="CHEBI:456215"/>
        <dbReference type="EC" id="3.1.3.7"/>
    </reaction>
</comment>
<dbReference type="KEGG" id="fli:Fleli_0375"/>
<dbReference type="OrthoDB" id="9772456at2"/>
<protein>
    <recommendedName>
        <fullName evidence="9">3'(2'),5'-bisphosphate nucleotidase CysQ</fullName>
        <ecNumber evidence="9">3.1.3.7</ecNumber>
    </recommendedName>
    <alternativeName>
        <fullName evidence="9">3'(2'),5-bisphosphonucleoside 3'(2')-phosphohydrolase</fullName>
    </alternativeName>
    <alternativeName>
        <fullName evidence="9">3'-phosphoadenosine 5'-phosphate phosphatase</fullName>
        <shortName evidence="9">PAP phosphatase</shortName>
    </alternativeName>
</protein>
<comment type="function">
    <text evidence="9">Converts adenosine-3',5'-bisphosphate (PAP) to AMP.</text>
</comment>
<evidence type="ECO:0000256" key="6">
    <source>
        <dbReference type="ARBA" id="ARBA00022801"/>
    </source>
</evidence>
<dbReference type="RefSeq" id="WP_014796317.1">
    <property type="nucleotide sequence ID" value="NC_018018.1"/>
</dbReference>
<dbReference type="STRING" id="880071.Fleli_0375"/>
<dbReference type="InterPro" id="IPR006240">
    <property type="entry name" value="CysQ"/>
</dbReference>
<dbReference type="PANTHER" id="PTHR43028:SF5">
    <property type="entry name" value="3'(2'),5'-BISPHOSPHATE NUCLEOTIDASE 1"/>
    <property type="match status" value="1"/>
</dbReference>
<dbReference type="HOGENOM" id="CLU_044118_3_0_10"/>
<comment type="subcellular location">
    <subcellularLocation>
        <location evidence="9">Cell inner membrane</location>
        <topology evidence="9">Peripheral membrane protein</topology>
        <orientation evidence="9">Cytoplasmic side</orientation>
    </subcellularLocation>
</comment>
<evidence type="ECO:0000256" key="10">
    <source>
        <dbReference type="PIRSR" id="PIRSR600760-2"/>
    </source>
</evidence>
<evidence type="ECO:0000256" key="3">
    <source>
        <dbReference type="ARBA" id="ARBA00022475"/>
    </source>
</evidence>
<dbReference type="InterPro" id="IPR050725">
    <property type="entry name" value="CysQ/Inositol_MonoPase"/>
</dbReference>
<evidence type="ECO:0000256" key="4">
    <source>
        <dbReference type="ARBA" id="ARBA00022519"/>
    </source>
</evidence>
<dbReference type="GO" id="GO:0046854">
    <property type="term" value="P:phosphatidylinositol phosphate biosynthetic process"/>
    <property type="evidence" value="ECO:0007669"/>
    <property type="project" value="InterPro"/>
</dbReference>
<feature type="binding site" evidence="9">
    <location>
        <begin position="93"/>
        <end position="96"/>
    </location>
    <ligand>
        <name>substrate</name>
    </ligand>
</feature>
<feature type="binding site" evidence="10">
    <location>
        <position position="71"/>
    </location>
    <ligand>
        <name>Mg(2+)</name>
        <dbReference type="ChEBI" id="CHEBI:18420"/>
        <label>1</label>
        <note>catalytic</note>
    </ligand>
</feature>
<evidence type="ECO:0000256" key="2">
    <source>
        <dbReference type="ARBA" id="ARBA00005289"/>
    </source>
</evidence>
<feature type="binding site" evidence="9">
    <location>
        <position position="225"/>
    </location>
    <ligand>
        <name>Mg(2+)</name>
        <dbReference type="ChEBI" id="CHEBI:18420"/>
        <label>2</label>
    </ligand>
</feature>
<dbReference type="HAMAP" id="MF_02095">
    <property type="entry name" value="CysQ"/>
    <property type="match status" value="1"/>
</dbReference>
<evidence type="ECO:0000256" key="7">
    <source>
        <dbReference type="ARBA" id="ARBA00022842"/>
    </source>
</evidence>
<proteinExistence type="inferred from homology"/>
<dbReference type="Gene3D" id="3.30.540.10">
    <property type="entry name" value="Fructose-1,6-Bisphosphatase, subunit A, domain 1"/>
    <property type="match status" value="1"/>
</dbReference>
<dbReference type="NCBIfam" id="TIGR01331">
    <property type="entry name" value="bisphos_cysQ"/>
    <property type="match status" value="1"/>
</dbReference>
<dbReference type="PANTHER" id="PTHR43028">
    <property type="entry name" value="3'(2'),5'-BISPHOSPHATE NUCLEOTIDASE 1"/>
    <property type="match status" value="1"/>
</dbReference>
<organism evidence="11 12">
    <name type="scientific">Bernardetia litoralis (strain ATCC 23117 / DSM 6794 / NBRC 15988 / NCIMB 1366 / Fx l1 / Sio-4)</name>
    <name type="common">Flexibacter litoralis</name>
    <dbReference type="NCBI Taxonomy" id="880071"/>
    <lineage>
        <taxon>Bacteria</taxon>
        <taxon>Pseudomonadati</taxon>
        <taxon>Bacteroidota</taxon>
        <taxon>Cytophagia</taxon>
        <taxon>Cytophagales</taxon>
        <taxon>Bernardetiaceae</taxon>
        <taxon>Bernardetia</taxon>
    </lineage>
</organism>
<dbReference type="Gene3D" id="3.40.190.80">
    <property type="match status" value="1"/>
</dbReference>
<evidence type="ECO:0000256" key="9">
    <source>
        <dbReference type="HAMAP-Rule" id="MF_02095"/>
    </source>
</evidence>
<keyword evidence="7 9" id="KW-0460">Magnesium</keyword>
<keyword evidence="4 9" id="KW-0997">Cell inner membrane</keyword>
<comment type="similarity">
    <text evidence="2 9">Belongs to the inositol monophosphatase superfamily. CysQ family.</text>
</comment>
<sequence length="275" mass="30808">MIEIAIIAAVKAGERIKEIYDKFDDENNTNYTTDNIVSYKSDNSPLTLADKEANKIIEKNLIPLGLPILSEEGKITPYSERKDWDKFWLVDPLDGTREFVKRNGNFTVNIALMENNIPVVGIIYVPVTGVLYVGELGKGTYKQELNQKNTIETAEKIIVKVSKRKNEEGIIAFKSQSHSGAKDNNYLSQFNVKEIRRKGSSVKFCLVAEGVADLYYRNGTTMEWDTAAGEAILKAAGGIMLNADTDTDLKYNKENLENPPFCAMNAAIFETFEKL</sequence>
<feature type="binding site" evidence="10">
    <location>
        <position position="94"/>
    </location>
    <ligand>
        <name>Mg(2+)</name>
        <dbReference type="ChEBI" id="CHEBI:18420"/>
        <label>1</label>
        <note>catalytic</note>
    </ligand>
</feature>
<dbReference type="Proteomes" id="UP000006054">
    <property type="component" value="Chromosome"/>
</dbReference>
<dbReference type="InterPro" id="IPR000760">
    <property type="entry name" value="Inositol_monophosphatase-like"/>
</dbReference>
<keyword evidence="12" id="KW-1185">Reference proteome</keyword>
<dbReference type="PATRIC" id="fig|880071.3.peg.359"/>
<dbReference type="EMBL" id="CP003345">
    <property type="protein sequence ID" value="AFM02855.1"/>
    <property type="molecule type" value="Genomic_DNA"/>
</dbReference>
<keyword evidence="5 9" id="KW-0479">Metal-binding</keyword>
<reference evidence="12" key="1">
    <citation type="submission" date="2012-06" db="EMBL/GenBank/DDBJ databases">
        <title>The complete genome of Flexibacter litoralis DSM 6794.</title>
        <authorList>
            <person name="Lucas S."/>
            <person name="Copeland A."/>
            <person name="Lapidus A."/>
            <person name="Glavina del Rio T."/>
            <person name="Dalin E."/>
            <person name="Tice H."/>
            <person name="Bruce D."/>
            <person name="Goodwin L."/>
            <person name="Pitluck S."/>
            <person name="Peters L."/>
            <person name="Ovchinnikova G."/>
            <person name="Lu M."/>
            <person name="Kyrpides N."/>
            <person name="Mavromatis K."/>
            <person name="Ivanova N."/>
            <person name="Brettin T."/>
            <person name="Detter J.C."/>
            <person name="Han C."/>
            <person name="Larimer F."/>
            <person name="Land M."/>
            <person name="Hauser L."/>
            <person name="Markowitz V."/>
            <person name="Cheng J.-F."/>
            <person name="Hugenholtz P."/>
            <person name="Woyke T."/>
            <person name="Wu D."/>
            <person name="Spring S."/>
            <person name="Lang E."/>
            <person name="Kopitz M."/>
            <person name="Brambilla E."/>
            <person name="Klenk H.-P."/>
            <person name="Eisen J.A."/>
        </authorList>
    </citation>
    <scope>NUCLEOTIDE SEQUENCE [LARGE SCALE GENOMIC DNA]</scope>
    <source>
        <strain evidence="12">ATCC 23117 / DSM 6794 / NBRC 15988 / NCIMB 1366 / Sio-4</strain>
    </source>
</reference>
<feature type="binding site" evidence="10">
    <location>
        <position position="91"/>
    </location>
    <ligand>
        <name>Mg(2+)</name>
        <dbReference type="ChEBI" id="CHEBI:18420"/>
        <label>1</label>
        <note>catalytic</note>
    </ligand>
</feature>